<comment type="subcellular location">
    <subcellularLocation>
        <location evidence="1">Mitochondrion</location>
    </subcellularLocation>
</comment>
<dbReference type="Pfam" id="PF00579">
    <property type="entry name" value="tRNA-synt_1b"/>
    <property type="match status" value="2"/>
</dbReference>
<dbReference type="EMBL" id="JADGJQ010000033">
    <property type="protein sequence ID" value="KAJ3177414.1"/>
    <property type="molecule type" value="Genomic_DNA"/>
</dbReference>
<keyword evidence="6 11" id="KW-0067">ATP-binding</keyword>
<evidence type="ECO:0000256" key="4">
    <source>
        <dbReference type="ARBA" id="ARBA00022598"/>
    </source>
</evidence>
<dbReference type="InterPro" id="IPR014729">
    <property type="entry name" value="Rossmann-like_a/b/a_fold"/>
</dbReference>
<evidence type="ECO:0000313" key="14">
    <source>
        <dbReference type="Proteomes" id="UP001212152"/>
    </source>
</evidence>
<dbReference type="CDD" id="cd00806">
    <property type="entry name" value="TrpRS_core"/>
    <property type="match status" value="1"/>
</dbReference>
<organism evidence="13 14">
    <name type="scientific">Geranomyces variabilis</name>
    <dbReference type="NCBI Taxonomy" id="109894"/>
    <lineage>
        <taxon>Eukaryota</taxon>
        <taxon>Fungi</taxon>
        <taxon>Fungi incertae sedis</taxon>
        <taxon>Chytridiomycota</taxon>
        <taxon>Chytridiomycota incertae sedis</taxon>
        <taxon>Chytridiomycetes</taxon>
        <taxon>Spizellomycetales</taxon>
        <taxon>Powellomycetaceae</taxon>
        <taxon>Geranomyces</taxon>
    </lineage>
</organism>
<keyword evidence="5 11" id="KW-0547">Nucleotide-binding</keyword>
<dbReference type="GO" id="GO:0005759">
    <property type="term" value="C:mitochondrial matrix"/>
    <property type="evidence" value="ECO:0007669"/>
    <property type="project" value="TreeGrafter"/>
</dbReference>
<evidence type="ECO:0000256" key="3">
    <source>
        <dbReference type="ARBA" id="ARBA00013161"/>
    </source>
</evidence>
<dbReference type="GO" id="GO:0005524">
    <property type="term" value="F:ATP binding"/>
    <property type="evidence" value="ECO:0007669"/>
    <property type="project" value="UniProtKB-KW"/>
</dbReference>
<dbReference type="SUPFAM" id="SSF52374">
    <property type="entry name" value="Nucleotidylyl transferase"/>
    <property type="match status" value="1"/>
</dbReference>
<evidence type="ECO:0000313" key="13">
    <source>
        <dbReference type="EMBL" id="KAJ3177414.1"/>
    </source>
</evidence>
<dbReference type="PANTHER" id="PTHR43766">
    <property type="entry name" value="TRYPTOPHAN--TRNA LIGASE, MITOCHONDRIAL"/>
    <property type="match status" value="1"/>
</dbReference>
<gene>
    <name evidence="13" type="ORF">HDU87_004433</name>
</gene>
<dbReference type="InterPro" id="IPR001412">
    <property type="entry name" value="aa-tRNA-synth_I_CS"/>
</dbReference>
<dbReference type="InterPro" id="IPR024109">
    <property type="entry name" value="Trp-tRNA-ligase_bac-type"/>
</dbReference>
<dbReference type="Gene3D" id="3.40.50.620">
    <property type="entry name" value="HUPs"/>
    <property type="match status" value="1"/>
</dbReference>
<dbReference type="InterPro" id="IPR002305">
    <property type="entry name" value="aa-tRNA-synth_Ic"/>
</dbReference>
<evidence type="ECO:0000256" key="9">
    <source>
        <dbReference type="ARBA" id="ARBA00030268"/>
    </source>
</evidence>
<sequence length="417" mass="45016">MPPHLRAPPRSSGRPRLHVRHQSSSAASKAIRPLVLSGIQPTAVPHLGNYLGALANWVRLQDGVLGSSSSPPSTAPPRVLYGIVDLHALTMPQEPATLRRNVKDMAACLLACGIDPAKSVLFRQSKVPEHSELAWILFCRTPIGWLSRMHQWKTKLQMLQQQKNNTDGGGSAAPTTTTANATLNLASLEASSTGEDAALAGLNVGLFTYPVLQAADILIYRATQVPIGEDQLQHMELASMAARSFNSHYKKDVFPIPKGIFASASSKRILSLRNPSAKMSKSDPAEASRINLDDTPEQIRSKIRKATVDSTIGITFDPVARPGVANLLNIYASFAKGDAAATTPEAIAAQFQTAGNKEFKEAVAEAVVEGLRPIREELVRLRKDPGFVEGVLQDGERRAREIAAVTLRDVQKVVGLR</sequence>
<dbReference type="FunFam" id="1.10.240.10:FF:000002">
    <property type="entry name" value="Tryptophan--tRNA ligase"/>
    <property type="match status" value="1"/>
</dbReference>
<evidence type="ECO:0000256" key="11">
    <source>
        <dbReference type="RuleBase" id="RU363036"/>
    </source>
</evidence>
<comment type="similarity">
    <text evidence="2 11">Belongs to the class-I aminoacyl-tRNA synthetase family.</text>
</comment>
<dbReference type="EC" id="6.1.1.2" evidence="3"/>
<evidence type="ECO:0000256" key="2">
    <source>
        <dbReference type="ARBA" id="ARBA00005594"/>
    </source>
</evidence>
<keyword evidence="7 11" id="KW-0648">Protein biosynthesis</keyword>
<evidence type="ECO:0000256" key="5">
    <source>
        <dbReference type="ARBA" id="ARBA00022741"/>
    </source>
</evidence>
<proteinExistence type="inferred from homology"/>
<dbReference type="InterPro" id="IPR050203">
    <property type="entry name" value="Trp-tRNA_synthetase"/>
</dbReference>
<dbReference type="GO" id="GO:0070183">
    <property type="term" value="P:mitochondrial tryptophanyl-tRNA aminoacylation"/>
    <property type="evidence" value="ECO:0007669"/>
    <property type="project" value="TreeGrafter"/>
</dbReference>
<accession>A0AAD5XLW8</accession>
<evidence type="ECO:0000256" key="12">
    <source>
        <dbReference type="SAM" id="MobiDB-lite"/>
    </source>
</evidence>
<dbReference type="PROSITE" id="PS00178">
    <property type="entry name" value="AA_TRNA_LIGASE_I"/>
    <property type="match status" value="1"/>
</dbReference>
<protein>
    <recommendedName>
        <fullName evidence="3">tryptophan--tRNA ligase</fullName>
        <ecNumber evidence="3">6.1.1.2</ecNumber>
    </recommendedName>
    <alternativeName>
        <fullName evidence="9">Tryptophanyl-tRNA synthetase</fullName>
    </alternativeName>
</protein>
<name>A0AAD5XLW8_9FUNG</name>
<dbReference type="Proteomes" id="UP001212152">
    <property type="component" value="Unassembled WGS sequence"/>
</dbReference>
<comment type="caution">
    <text evidence="13">The sequence shown here is derived from an EMBL/GenBank/DDBJ whole genome shotgun (WGS) entry which is preliminary data.</text>
</comment>
<keyword evidence="4 11" id="KW-0436">Ligase</keyword>
<evidence type="ECO:0000256" key="10">
    <source>
        <dbReference type="ARBA" id="ARBA00049929"/>
    </source>
</evidence>
<dbReference type="InterPro" id="IPR002306">
    <property type="entry name" value="Trp-tRNA-ligase"/>
</dbReference>
<dbReference type="AlphaFoldDB" id="A0AAD5XLW8"/>
<keyword evidence="8 11" id="KW-0030">Aminoacyl-tRNA synthetase</keyword>
<evidence type="ECO:0000256" key="1">
    <source>
        <dbReference type="ARBA" id="ARBA00004173"/>
    </source>
</evidence>
<keyword evidence="14" id="KW-1185">Reference proteome</keyword>
<comment type="catalytic activity">
    <reaction evidence="10">
        <text>tRNA(Trp) + L-tryptophan + ATP = L-tryptophyl-tRNA(Trp) + AMP + diphosphate + H(+)</text>
        <dbReference type="Rhea" id="RHEA:24080"/>
        <dbReference type="Rhea" id="RHEA-COMP:9671"/>
        <dbReference type="Rhea" id="RHEA-COMP:9705"/>
        <dbReference type="ChEBI" id="CHEBI:15378"/>
        <dbReference type="ChEBI" id="CHEBI:30616"/>
        <dbReference type="ChEBI" id="CHEBI:33019"/>
        <dbReference type="ChEBI" id="CHEBI:57912"/>
        <dbReference type="ChEBI" id="CHEBI:78442"/>
        <dbReference type="ChEBI" id="CHEBI:78535"/>
        <dbReference type="ChEBI" id="CHEBI:456215"/>
        <dbReference type="EC" id="6.1.1.2"/>
    </reaction>
</comment>
<dbReference type="HAMAP" id="MF_00140_B">
    <property type="entry name" value="Trp_tRNA_synth_B"/>
    <property type="match status" value="1"/>
</dbReference>
<dbReference type="PANTHER" id="PTHR43766:SF1">
    <property type="entry name" value="TRYPTOPHAN--TRNA LIGASE, MITOCHONDRIAL"/>
    <property type="match status" value="1"/>
</dbReference>
<evidence type="ECO:0000256" key="8">
    <source>
        <dbReference type="ARBA" id="ARBA00023146"/>
    </source>
</evidence>
<dbReference type="Gene3D" id="1.10.240.10">
    <property type="entry name" value="Tyrosyl-Transfer RNA Synthetase"/>
    <property type="match status" value="1"/>
</dbReference>
<reference evidence="13" key="1">
    <citation type="submission" date="2020-05" db="EMBL/GenBank/DDBJ databases">
        <title>Phylogenomic resolution of chytrid fungi.</title>
        <authorList>
            <person name="Stajich J.E."/>
            <person name="Amses K."/>
            <person name="Simmons R."/>
            <person name="Seto K."/>
            <person name="Myers J."/>
            <person name="Bonds A."/>
            <person name="Quandt C.A."/>
            <person name="Barry K."/>
            <person name="Liu P."/>
            <person name="Grigoriev I."/>
            <person name="Longcore J.E."/>
            <person name="James T.Y."/>
        </authorList>
    </citation>
    <scope>NUCLEOTIDE SEQUENCE</scope>
    <source>
        <strain evidence="13">JEL0379</strain>
    </source>
</reference>
<dbReference type="GO" id="GO:0004830">
    <property type="term" value="F:tryptophan-tRNA ligase activity"/>
    <property type="evidence" value="ECO:0007669"/>
    <property type="project" value="UniProtKB-EC"/>
</dbReference>
<evidence type="ECO:0000256" key="6">
    <source>
        <dbReference type="ARBA" id="ARBA00022840"/>
    </source>
</evidence>
<dbReference type="NCBIfam" id="TIGR00233">
    <property type="entry name" value="trpS"/>
    <property type="match status" value="1"/>
</dbReference>
<dbReference type="PRINTS" id="PR01039">
    <property type="entry name" value="TRNASYNTHTRP"/>
</dbReference>
<feature type="region of interest" description="Disordered" evidence="12">
    <location>
        <begin position="1"/>
        <end position="26"/>
    </location>
</feature>
<evidence type="ECO:0000256" key="7">
    <source>
        <dbReference type="ARBA" id="ARBA00022917"/>
    </source>
</evidence>